<keyword evidence="3" id="KW-1185">Reference proteome</keyword>
<protein>
    <submittedName>
        <fullName evidence="2">Uncharacterized protein</fullName>
    </submittedName>
</protein>
<dbReference type="EMBL" id="WEGH01000001">
    <property type="protein sequence ID" value="MQY04123.1"/>
    <property type="molecule type" value="Genomic_DNA"/>
</dbReference>
<feature type="compositionally biased region" description="Pro residues" evidence="1">
    <location>
        <begin position="198"/>
        <end position="214"/>
    </location>
</feature>
<evidence type="ECO:0000256" key="1">
    <source>
        <dbReference type="SAM" id="MobiDB-lite"/>
    </source>
</evidence>
<dbReference type="OrthoDB" id="4281701at2"/>
<evidence type="ECO:0000313" key="3">
    <source>
        <dbReference type="Proteomes" id="UP000487268"/>
    </source>
</evidence>
<dbReference type="Proteomes" id="UP000487268">
    <property type="component" value="Unassembled WGS sequence"/>
</dbReference>
<sequence>MSETTEPLTVNQVVAYNLARARKLKGWTQDDTAVRLSEVTGRRWTSATLGAAERSWQTGRTREFNANELAAFAKVFEQPIPFFFLPVGLGDPPTPDEYPWYPDPGPYAMGSSDQEAATIKANDLLHSALATAPNPVFVALVNKALEKYNLVWSPSRLDWYRPEEWFDGEKIDRSPAPLENEIARRLHELLRLVEPDKPVFPPPTNASPNEDPPF</sequence>
<dbReference type="GO" id="GO:0003677">
    <property type="term" value="F:DNA binding"/>
    <property type="evidence" value="ECO:0007669"/>
    <property type="project" value="InterPro"/>
</dbReference>
<gene>
    <name evidence="2" type="ORF">ACRB68_21740</name>
</gene>
<reference evidence="2 3" key="1">
    <citation type="submission" date="2019-10" db="EMBL/GenBank/DDBJ databases">
        <title>Actinomadura rubteroloni sp. nov. and Actinomadura macrotermitis sp. nov., isolated from the gut of fungus growing-termite Macrotermes natalensis.</title>
        <authorList>
            <person name="Benndorf R."/>
            <person name="Martin K."/>
            <person name="Kuefner M."/>
            <person name="De Beer W."/>
            <person name="Kaster A.-K."/>
            <person name="Vollmers J."/>
            <person name="Poulsen M."/>
            <person name="Beemelmanns C."/>
        </authorList>
    </citation>
    <scope>NUCLEOTIDE SEQUENCE [LARGE SCALE GENOMIC DNA]</scope>
    <source>
        <strain evidence="2 3">RB68</strain>
    </source>
</reference>
<dbReference type="AlphaFoldDB" id="A0A7K0BSE8"/>
<organism evidence="2 3">
    <name type="scientific">Actinomadura macrotermitis</name>
    <dbReference type="NCBI Taxonomy" id="2585200"/>
    <lineage>
        <taxon>Bacteria</taxon>
        <taxon>Bacillati</taxon>
        <taxon>Actinomycetota</taxon>
        <taxon>Actinomycetes</taxon>
        <taxon>Streptosporangiales</taxon>
        <taxon>Thermomonosporaceae</taxon>
        <taxon>Actinomadura</taxon>
    </lineage>
</organism>
<name>A0A7K0BSE8_9ACTN</name>
<proteinExistence type="predicted"/>
<comment type="caution">
    <text evidence="2">The sequence shown here is derived from an EMBL/GenBank/DDBJ whole genome shotgun (WGS) entry which is preliminary data.</text>
</comment>
<dbReference type="RefSeq" id="WP_153531934.1">
    <property type="nucleotide sequence ID" value="NZ_WEGH01000001.1"/>
</dbReference>
<dbReference type="InterPro" id="IPR010982">
    <property type="entry name" value="Lambda_DNA-bd_dom_sf"/>
</dbReference>
<dbReference type="Gene3D" id="1.10.260.40">
    <property type="entry name" value="lambda repressor-like DNA-binding domains"/>
    <property type="match status" value="1"/>
</dbReference>
<evidence type="ECO:0000313" key="2">
    <source>
        <dbReference type="EMBL" id="MQY04123.1"/>
    </source>
</evidence>
<feature type="region of interest" description="Disordered" evidence="1">
    <location>
        <begin position="195"/>
        <end position="214"/>
    </location>
</feature>
<accession>A0A7K0BSE8</accession>